<evidence type="ECO:0000256" key="8">
    <source>
        <dbReference type="ARBA" id="ARBA00023125"/>
    </source>
</evidence>
<comment type="function">
    <text evidence="15">Plays a critical role in recombination and DNA repair. Helps process Holliday junction intermediates to mature products by catalyzing branch migration. Has replication fork regression activity, unwinds stalled or blocked replication forks to make a HJ that can be resolved. Has a DNA unwinding activity characteristic of a DNA helicase with 3'-5' polarity.</text>
</comment>
<dbReference type="EMBL" id="FOCG01000001">
    <property type="protein sequence ID" value="SEM79945.1"/>
    <property type="molecule type" value="Genomic_DNA"/>
</dbReference>
<evidence type="ECO:0000256" key="2">
    <source>
        <dbReference type="ARBA" id="ARBA00017846"/>
    </source>
</evidence>
<evidence type="ECO:0000313" key="19">
    <source>
        <dbReference type="Proteomes" id="UP000199158"/>
    </source>
</evidence>
<evidence type="ECO:0000256" key="5">
    <source>
        <dbReference type="ARBA" id="ARBA00022801"/>
    </source>
</evidence>
<dbReference type="Proteomes" id="UP000199158">
    <property type="component" value="Unassembled WGS sequence"/>
</dbReference>
<evidence type="ECO:0000259" key="17">
    <source>
        <dbReference type="PROSITE" id="PS51194"/>
    </source>
</evidence>
<dbReference type="GO" id="GO:0016887">
    <property type="term" value="F:ATP hydrolysis activity"/>
    <property type="evidence" value="ECO:0007669"/>
    <property type="project" value="RHEA"/>
</dbReference>
<evidence type="ECO:0000256" key="15">
    <source>
        <dbReference type="RuleBase" id="RU363016"/>
    </source>
</evidence>
<evidence type="ECO:0000256" key="6">
    <source>
        <dbReference type="ARBA" id="ARBA00022806"/>
    </source>
</evidence>
<accession>A0A1H8BAN8</accession>
<keyword evidence="19" id="KW-1185">Reference proteome</keyword>
<dbReference type="InterPro" id="IPR012340">
    <property type="entry name" value="NA-bd_OB-fold"/>
</dbReference>
<feature type="domain" description="Helicase ATP-binding" evidence="16">
    <location>
        <begin position="269"/>
        <end position="430"/>
    </location>
</feature>
<dbReference type="Pfam" id="PF00270">
    <property type="entry name" value="DEAD"/>
    <property type="match status" value="1"/>
</dbReference>
<protein>
    <recommendedName>
        <fullName evidence="2 15">ATP-dependent DNA helicase RecG</fullName>
        <ecNumber evidence="13 15">5.6.2.4</ecNumber>
    </recommendedName>
</protein>
<gene>
    <name evidence="18" type="ORF">SAMN05216180_1803</name>
</gene>
<comment type="similarity">
    <text evidence="1 15">Belongs to the helicase family. RecG subfamily.</text>
</comment>
<evidence type="ECO:0000256" key="12">
    <source>
        <dbReference type="ARBA" id="ARBA00034617"/>
    </source>
</evidence>
<dbReference type="AlphaFoldDB" id="A0A1H8BAN8"/>
<dbReference type="NCBIfam" id="TIGR00643">
    <property type="entry name" value="recG"/>
    <property type="match status" value="1"/>
</dbReference>
<reference evidence="18 19" key="1">
    <citation type="submission" date="2016-10" db="EMBL/GenBank/DDBJ databases">
        <authorList>
            <person name="de Groot N.N."/>
        </authorList>
    </citation>
    <scope>NUCLEOTIDE SEQUENCE [LARGE SCALE GENOMIC DNA]</scope>
    <source>
        <strain evidence="18 19">CGMCC 1.5070</strain>
    </source>
</reference>
<keyword evidence="8" id="KW-0238">DNA-binding</keyword>
<evidence type="ECO:0000256" key="13">
    <source>
        <dbReference type="ARBA" id="ARBA00034808"/>
    </source>
</evidence>
<proteinExistence type="inferred from homology"/>
<dbReference type="Pfam" id="PF19833">
    <property type="entry name" value="RecG_dom3_C"/>
    <property type="match status" value="1"/>
</dbReference>
<dbReference type="InterPro" id="IPR011545">
    <property type="entry name" value="DEAD/DEAH_box_helicase_dom"/>
</dbReference>
<dbReference type="InterPro" id="IPR004609">
    <property type="entry name" value="ATP-dep_DNA_helicase_RecG"/>
</dbReference>
<dbReference type="CDD" id="cd04488">
    <property type="entry name" value="RecG_wedge_OBF"/>
    <property type="match status" value="1"/>
</dbReference>
<feature type="domain" description="Helicase C-terminal" evidence="17">
    <location>
        <begin position="439"/>
        <end position="606"/>
    </location>
</feature>
<keyword evidence="10 15" id="KW-0234">DNA repair</keyword>
<dbReference type="Gene3D" id="2.40.50.140">
    <property type="entry name" value="Nucleic acid-binding proteins"/>
    <property type="match status" value="1"/>
</dbReference>
<name>A0A1H8BAN8_9FIRM</name>
<dbReference type="NCBIfam" id="NF008165">
    <property type="entry name" value="PRK10917.1-3"/>
    <property type="match status" value="1"/>
</dbReference>
<dbReference type="InterPro" id="IPR047112">
    <property type="entry name" value="RecG/Mfd"/>
</dbReference>
<evidence type="ECO:0000256" key="10">
    <source>
        <dbReference type="ARBA" id="ARBA00023204"/>
    </source>
</evidence>
<dbReference type="STRING" id="474960.SAMN05216180_1803"/>
<organism evidence="18 19">
    <name type="scientific">Hydrogenoanaerobacterium saccharovorans</name>
    <dbReference type="NCBI Taxonomy" id="474960"/>
    <lineage>
        <taxon>Bacteria</taxon>
        <taxon>Bacillati</taxon>
        <taxon>Bacillota</taxon>
        <taxon>Clostridia</taxon>
        <taxon>Eubacteriales</taxon>
        <taxon>Oscillospiraceae</taxon>
        <taxon>Hydrogenoanaerobacterium</taxon>
    </lineage>
</organism>
<dbReference type="NCBIfam" id="NF008168">
    <property type="entry name" value="PRK10917.2-2"/>
    <property type="match status" value="1"/>
</dbReference>
<dbReference type="GO" id="GO:0043138">
    <property type="term" value="F:3'-5' DNA helicase activity"/>
    <property type="evidence" value="ECO:0007669"/>
    <property type="project" value="UniProtKB-EC"/>
</dbReference>
<dbReference type="RefSeq" id="WP_092753727.1">
    <property type="nucleotide sequence ID" value="NZ_FOCG01000001.1"/>
</dbReference>
<dbReference type="Pfam" id="PF17191">
    <property type="entry name" value="RecG_wedge"/>
    <property type="match status" value="1"/>
</dbReference>
<evidence type="ECO:0000256" key="11">
    <source>
        <dbReference type="ARBA" id="ARBA00023235"/>
    </source>
</evidence>
<keyword evidence="3 15" id="KW-0547">Nucleotide-binding</keyword>
<dbReference type="PANTHER" id="PTHR47964">
    <property type="entry name" value="ATP-DEPENDENT DNA HELICASE HOMOLOG RECG, CHLOROPLASTIC"/>
    <property type="match status" value="1"/>
</dbReference>
<evidence type="ECO:0000256" key="7">
    <source>
        <dbReference type="ARBA" id="ARBA00022840"/>
    </source>
</evidence>
<dbReference type="SMART" id="SM00490">
    <property type="entry name" value="HELICc"/>
    <property type="match status" value="1"/>
</dbReference>
<dbReference type="OrthoDB" id="9804325at2"/>
<dbReference type="CDD" id="cd17992">
    <property type="entry name" value="DEXHc_RecG"/>
    <property type="match status" value="1"/>
</dbReference>
<dbReference type="SUPFAM" id="SSF52540">
    <property type="entry name" value="P-loop containing nucleoside triphosphate hydrolases"/>
    <property type="match status" value="2"/>
</dbReference>
<evidence type="ECO:0000256" key="3">
    <source>
        <dbReference type="ARBA" id="ARBA00022741"/>
    </source>
</evidence>
<dbReference type="InterPro" id="IPR033454">
    <property type="entry name" value="RecG_wedge"/>
</dbReference>
<evidence type="ECO:0000256" key="4">
    <source>
        <dbReference type="ARBA" id="ARBA00022763"/>
    </source>
</evidence>
<evidence type="ECO:0000256" key="14">
    <source>
        <dbReference type="ARBA" id="ARBA00048988"/>
    </source>
</evidence>
<dbReference type="PROSITE" id="PS51194">
    <property type="entry name" value="HELICASE_CTER"/>
    <property type="match status" value="1"/>
</dbReference>
<dbReference type="InterPro" id="IPR027417">
    <property type="entry name" value="P-loop_NTPase"/>
</dbReference>
<dbReference type="Pfam" id="PF00271">
    <property type="entry name" value="Helicase_C"/>
    <property type="match status" value="1"/>
</dbReference>
<dbReference type="PANTHER" id="PTHR47964:SF1">
    <property type="entry name" value="ATP-DEPENDENT DNA HELICASE HOMOLOG RECG, CHLOROPLASTIC"/>
    <property type="match status" value="1"/>
</dbReference>
<keyword evidence="5 15" id="KW-0378">Hydrolase</keyword>
<dbReference type="InterPro" id="IPR014001">
    <property type="entry name" value="Helicase_ATP-bd"/>
</dbReference>
<comment type="catalytic activity">
    <reaction evidence="14 15">
        <text>ATP + H2O = ADP + phosphate + H(+)</text>
        <dbReference type="Rhea" id="RHEA:13065"/>
        <dbReference type="ChEBI" id="CHEBI:15377"/>
        <dbReference type="ChEBI" id="CHEBI:15378"/>
        <dbReference type="ChEBI" id="CHEBI:30616"/>
        <dbReference type="ChEBI" id="CHEBI:43474"/>
        <dbReference type="ChEBI" id="CHEBI:456216"/>
        <dbReference type="EC" id="5.6.2.4"/>
    </reaction>
</comment>
<dbReference type="PROSITE" id="PS51192">
    <property type="entry name" value="HELICASE_ATP_BIND_1"/>
    <property type="match status" value="1"/>
</dbReference>
<keyword evidence="7 15" id="KW-0067">ATP-binding</keyword>
<evidence type="ECO:0000259" key="16">
    <source>
        <dbReference type="PROSITE" id="PS51192"/>
    </source>
</evidence>
<dbReference type="SUPFAM" id="SSF50249">
    <property type="entry name" value="Nucleic acid-binding proteins"/>
    <property type="match status" value="1"/>
</dbReference>
<keyword evidence="6 15" id="KW-0347">Helicase</keyword>
<dbReference type="GO" id="GO:0006310">
    <property type="term" value="P:DNA recombination"/>
    <property type="evidence" value="ECO:0007669"/>
    <property type="project" value="UniProtKB-UniRule"/>
</dbReference>
<dbReference type="GO" id="GO:0006281">
    <property type="term" value="P:DNA repair"/>
    <property type="evidence" value="ECO:0007669"/>
    <property type="project" value="UniProtKB-UniRule"/>
</dbReference>
<keyword evidence="4 15" id="KW-0227">DNA damage</keyword>
<evidence type="ECO:0000313" key="18">
    <source>
        <dbReference type="EMBL" id="SEM79945.1"/>
    </source>
</evidence>
<dbReference type="InterPro" id="IPR045562">
    <property type="entry name" value="RecG_dom3_C"/>
</dbReference>
<keyword evidence="11" id="KW-0413">Isomerase</keyword>
<dbReference type="GO" id="GO:0003677">
    <property type="term" value="F:DNA binding"/>
    <property type="evidence" value="ECO:0007669"/>
    <property type="project" value="UniProtKB-KW"/>
</dbReference>
<evidence type="ECO:0000256" key="1">
    <source>
        <dbReference type="ARBA" id="ARBA00007504"/>
    </source>
</evidence>
<dbReference type="GO" id="GO:0005524">
    <property type="term" value="F:ATP binding"/>
    <property type="evidence" value="ECO:0007669"/>
    <property type="project" value="UniProtKB-KW"/>
</dbReference>
<evidence type="ECO:0000256" key="9">
    <source>
        <dbReference type="ARBA" id="ARBA00023172"/>
    </source>
</evidence>
<sequence>MNSKTDTPIRFLKGVGEKRGLLYGKLGIFTIEDLIHYYPRTYIDFSQPQAIASAPYDKPCAIVATVVAKTGEQRIRKGLSLFKVTVTDGVSDMIITFFNAKYTVDALKPDTEYLFYGKVAGRLTRREMSAPMVMVYDESQTFLSIYPLTAGLSSKLIQTNVTQALELIQDSIADPIPSDLRRRYELCHSTFALCNIHQPASDHALEIARKRLIFEELLVLNLAMSFLRTGSKTETGTKMGDISLKHFYNTLPYTPTNAQARVIAECTSDLCKDVPMNRLIQGDVGSGKTLVGAACAYFAVQNGYQTAMMVPTEILAEQHYRTLTALLSPVGIRLGLLTGSLTAAQKRNVKAALANGEIDFIVGTHALIQDNVSFHNLGLVITDEQHRFGVAQRLTLSHKGSNPHVLVMSATPIPRTLALIIYGDLDVSIIDELPKGRQPIKTYVIDLPKRHRAYGFMKKLLDAGQQGYIVCPLVEQGETDLGLESATEYAHKLAKQDFKGYSVGLLHGKMKPAEKDKVMRSFAEGKTQLLVSTTVIEVGVDVPGATVMLIENAERFGLSQLHQLRGRIGRGSKESFCILVSDSDTERLSVIKNTLDGFKISEEDLKLRGPGDFFGSRQHGLPQLKIADMLTDIKLLRLAQDAAAELLAGDPALSQPAHILLRGQVQNMIKNASI</sequence>
<comment type="catalytic activity">
    <reaction evidence="12 15">
        <text>Couples ATP hydrolysis with the unwinding of duplex DNA by translocating in the 3'-5' direction.</text>
        <dbReference type="EC" id="5.6.2.4"/>
    </reaction>
</comment>
<dbReference type="EC" id="5.6.2.4" evidence="13 15"/>
<dbReference type="Gene3D" id="3.40.50.300">
    <property type="entry name" value="P-loop containing nucleotide triphosphate hydrolases"/>
    <property type="match status" value="2"/>
</dbReference>
<dbReference type="InterPro" id="IPR001650">
    <property type="entry name" value="Helicase_C-like"/>
</dbReference>
<keyword evidence="9 15" id="KW-0233">DNA recombination</keyword>
<dbReference type="SMART" id="SM00487">
    <property type="entry name" value="DEXDc"/>
    <property type="match status" value="1"/>
</dbReference>